<evidence type="ECO:0000313" key="13">
    <source>
        <dbReference type="Proteomes" id="UP000178577"/>
    </source>
</evidence>
<feature type="domain" description="Mur ligase C-terminal" evidence="10">
    <location>
        <begin position="277"/>
        <end position="406"/>
    </location>
</feature>
<evidence type="ECO:0000256" key="3">
    <source>
        <dbReference type="ARBA" id="ARBA00022741"/>
    </source>
</evidence>
<keyword evidence="7" id="KW-0131">Cell cycle</keyword>
<dbReference type="Pfam" id="PF08245">
    <property type="entry name" value="Mur_ligase_M"/>
    <property type="match status" value="1"/>
</dbReference>
<dbReference type="Gene3D" id="3.40.1190.10">
    <property type="entry name" value="Mur-like, catalytic domain"/>
    <property type="match status" value="1"/>
</dbReference>
<name>A0A1F5G8U5_9BACT</name>
<dbReference type="GO" id="GO:0009252">
    <property type="term" value="P:peptidoglycan biosynthetic process"/>
    <property type="evidence" value="ECO:0007669"/>
    <property type="project" value="UniProtKB-KW"/>
</dbReference>
<keyword evidence="2" id="KW-0132">Cell division</keyword>
<keyword evidence="1" id="KW-0436">Ligase</keyword>
<dbReference type="SUPFAM" id="SSF51984">
    <property type="entry name" value="MurCD N-terminal domain"/>
    <property type="match status" value="1"/>
</dbReference>
<dbReference type="PANTHER" id="PTHR43445:SF3">
    <property type="entry name" value="UDP-N-ACETYLMURAMATE--L-ALANINE LIGASE"/>
    <property type="match status" value="1"/>
</dbReference>
<keyword evidence="4" id="KW-0067">ATP-binding</keyword>
<accession>A0A1F5G8U5</accession>
<dbReference type="InterPro" id="IPR050061">
    <property type="entry name" value="MurCDEF_pg_biosynth"/>
</dbReference>
<evidence type="ECO:0000256" key="7">
    <source>
        <dbReference type="ARBA" id="ARBA00023306"/>
    </source>
</evidence>
<proteinExistence type="predicted"/>
<evidence type="ECO:0000256" key="8">
    <source>
        <dbReference type="ARBA" id="ARBA00023316"/>
    </source>
</evidence>
<dbReference type="InterPro" id="IPR004101">
    <property type="entry name" value="Mur_ligase_C"/>
</dbReference>
<organism evidence="12 13">
    <name type="scientific">Candidatus Curtissbacteria bacterium RIFCSPHIGHO2_01_FULL_40_12</name>
    <dbReference type="NCBI Taxonomy" id="1797710"/>
    <lineage>
        <taxon>Bacteria</taxon>
        <taxon>Candidatus Curtissiibacteriota</taxon>
    </lineage>
</organism>
<keyword evidence="8" id="KW-0961">Cell wall biogenesis/degradation</keyword>
<evidence type="ECO:0008006" key="14">
    <source>
        <dbReference type="Google" id="ProtNLM"/>
    </source>
</evidence>
<evidence type="ECO:0000256" key="2">
    <source>
        <dbReference type="ARBA" id="ARBA00022618"/>
    </source>
</evidence>
<dbReference type="AlphaFoldDB" id="A0A1F5G8U5"/>
<sequence length="420" mass="46277">MGIAGAGAAAAAGIAKGYGFEVTGCDLKPDSAYIQNLKGIDIQKGHDPSHIASIGHLIISPAVISLDPQNPEIEAAKKEKIPISTWQEFQGKYLQKGKFVISTAGAYGKSTTTAMISQILIDAHLDPTCEVGATVCNWGANFSVGKSKYYVCEADEYNDNFLNYRSDIAVILNLAWDHPDFFKSQEAVFTSYKKFIGKIKSGGTLIIPDVVEFNKLASYVHSSVKLVKITDFGKLNLSVIGDFRRGNANAALTIAKILGLDLAKARKSIENFTGLGRRLEYKGQIGKTKVYDDYAVQPYTVLATANALKEKFKDKKVVLVFEPHTFSRIKTFFEDFVNSLRNTKIDRVLITNIYAARETGNSRELAIKFANNIGLKAKYTGSLEETTEYLKSNIKDFDVILSMGAGDVYRLYDFLKKPYG</sequence>
<evidence type="ECO:0000256" key="5">
    <source>
        <dbReference type="ARBA" id="ARBA00022960"/>
    </source>
</evidence>
<evidence type="ECO:0000259" key="9">
    <source>
        <dbReference type="Pfam" id="PF01225"/>
    </source>
</evidence>
<gene>
    <name evidence="12" type="ORF">A2693_01455</name>
</gene>
<comment type="caution">
    <text evidence="12">The sequence shown here is derived from an EMBL/GenBank/DDBJ whole genome shotgun (WGS) entry which is preliminary data.</text>
</comment>
<dbReference type="EMBL" id="MFAY01000045">
    <property type="protein sequence ID" value="OGD88245.1"/>
    <property type="molecule type" value="Genomic_DNA"/>
</dbReference>
<dbReference type="InterPro" id="IPR013221">
    <property type="entry name" value="Mur_ligase_cen"/>
</dbReference>
<evidence type="ECO:0000259" key="11">
    <source>
        <dbReference type="Pfam" id="PF08245"/>
    </source>
</evidence>
<dbReference type="Gene3D" id="3.40.50.720">
    <property type="entry name" value="NAD(P)-binding Rossmann-like Domain"/>
    <property type="match status" value="1"/>
</dbReference>
<keyword evidence="5" id="KW-0133">Cell shape</keyword>
<dbReference type="GO" id="GO:0016881">
    <property type="term" value="F:acid-amino acid ligase activity"/>
    <property type="evidence" value="ECO:0007669"/>
    <property type="project" value="InterPro"/>
</dbReference>
<dbReference type="Pfam" id="PF02875">
    <property type="entry name" value="Mur_ligase_C"/>
    <property type="match status" value="1"/>
</dbReference>
<dbReference type="GO" id="GO:0005524">
    <property type="term" value="F:ATP binding"/>
    <property type="evidence" value="ECO:0007669"/>
    <property type="project" value="UniProtKB-KW"/>
</dbReference>
<feature type="domain" description="Mur ligase N-terminal catalytic" evidence="9">
    <location>
        <begin position="1"/>
        <end position="92"/>
    </location>
</feature>
<dbReference type="GO" id="GO:0051301">
    <property type="term" value="P:cell division"/>
    <property type="evidence" value="ECO:0007669"/>
    <property type="project" value="UniProtKB-KW"/>
</dbReference>
<evidence type="ECO:0000313" key="12">
    <source>
        <dbReference type="EMBL" id="OGD88245.1"/>
    </source>
</evidence>
<feature type="domain" description="Mur ligase central" evidence="11">
    <location>
        <begin position="104"/>
        <end position="218"/>
    </location>
</feature>
<evidence type="ECO:0000256" key="1">
    <source>
        <dbReference type="ARBA" id="ARBA00022598"/>
    </source>
</evidence>
<dbReference type="Pfam" id="PF01225">
    <property type="entry name" value="Mur_ligase"/>
    <property type="match status" value="1"/>
</dbReference>
<dbReference type="SUPFAM" id="SSF53623">
    <property type="entry name" value="MurD-like peptide ligases, catalytic domain"/>
    <property type="match status" value="1"/>
</dbReference>
<keyword evidence="3" id="KW-0547">Nucleotide-binding</keyword>
<dbReference type="GO" id="GO:0071555">
    <property type="term" value="P:cell wall organization"/>
    <property type="evidence" value="ECO:0007669"/>
    <property type="project" value="UniProtKB-KW"/>
</dbReference>
<dbReference type="GO" id="GO:0008360">
    <property type="term" value="P:regulation of cell shape"/>
    <property type="evidence" value="ECO:0007669"/>
    <property type="project" value="UniProtKB-KW"/>
</dbReference>
<evidence type="ECO:0000256" key="4">
    <source>
        <dbReference type="ARBA" id="ARBA00022840"/>
    </source>
</evidence>
<protein>
    <recommendedName>
        <fullName evidence="14">UDP-N-acetylmuramate--L-alanine ligase</fullName>
    </recommendedName>
</protein>
<dbReference type="SUPFAM" id="SSF53244">
    <property type="entry name" value="MurD-like peptide ligases, peptide-binding domain"/>
    <property type="match status" value="1"/>
</dbReference>
<evidence type="ECO:0000259" key="10">
    <source>
        <dbReference type="Pfam" id="PF02875"/>
    </source>
</evidence>
<dbReference type="InterPro" id="IPR036615">
    <property type="entry name" value="Mur_ligase_C_dom_sf"/>
</dbReference>
<dbReference type="InterPro" id="IPR000713">
    <property type="entry name" value="Mur_ligase_N"/>
</dbReference>
<evidence type="ECO:0000256" key="6">
    <source>
        <dbReference type="ARBA" id="ARBA00022984"/>
    </source>
</evidence>
<dbReference type="Gene3D" id="3.90.190.20">
    <property type="entry name" value="Mur ligase, C-terminal domain"/>
    <property type="match status" value="1"/>
</dbReference>
<reference evidence="12 13" key="1">
    <citation type="journal article" date="2016" name="Nat. Commun.">
        <title>Thousands of microbial genomes shed light on interconnected biogeochemical processes in an aquifer system.</title>
        <authorList>
            <person name="Anantharaman K."/>
            <person name="Brown C.T."/>
            <person name="Hug L.A."/>
            <person name="Sharon I."/>
            <person name="Castelle C.J."/>
            <person name="Probst A.J."/>
            <person name="Thomas B.C."/>
            <person name="Singh A."/>
            <person name="Wilkins M.J."/>
            <person name="Karaoz U."/>
            <person name="Brodie E.L."/>
            <person name="Williams K.H."/>
            <person name="Hubbard S.S."/>
            <person name="Banfield J.F."/>
        </authorList>
    </citation>
    <scope>NUCLEOTIDE SEQUENCE [LARGE SCALE GENOMIC DNA]</scope>
</reference>
<dbReference type="PANTHER" id="PTHR43445">
    <property type="entry name" value="UDP-N-ACETYLMURAMATE--L-ALANINE LIGASE-RELATED"/>
    <property type="match status" value="1"/>
</dbReference>
<keyword evidence="6" id="KW-0573">Peptidoglycan synthesis</keyword>
<dbReference type="InterPro" id="IPR036565">
    <property type="entry name" value="Mur-like_cat_sf"/>
</dbReference>
<dbReference type="Proteomes" id="UP000178577">
    <property type="component" value="Unassembled WGS sequence"/>
</dbReference>